<dbReference type="InterPro" id="IPR003442">
    <property type="entry name" value="T6A_TsaE"/>
</dbReference>
<keyword evidence="4" id="KW-0963">Cytoplasm</keyword>
<dbReference type="AlphaFoldDB" id="A0A1G1YJS2"/>
<name>A0A1G1YJS2_9BACT</name>
<proteinExistence type="inferred from homology"/>
<accession>A0A1G1YJS2</accession>
<dbReference type="PANTHER" id="PTHR33540">
    <property type="entry name" value="TRNA THREONYLCARBAMOYLADENOSINE BIOSYNTHESIS PROTEIN TSAE"/>
    <property type="match status" value="1"/>
</dbReference>
<keyword evidence="8" id="KW-0067">ATP-binding</keyword>
<comment type="subcellular location">
    <subcellularLocation>
        <location evidence="1">Cytoplasm</location>
    </subcellularLocation>
</comment>
<evidence type="ECO:0000256" key="9">
    <source>
        <dbReference type="ARBA" id="ARBA00022842"/>
    </source>
</evidence>
<dbReference type="NCBIfam" id="TIGR00150">
    <property type="entry name" value="T6A_YjeE"/>
    <property type="match status" value="1"/>
</dbReference>
<dbReference type="Proteomes" id="UP000178501">
    <property type="component" value="Unassembled WGS sequence"/>
</dbReference>
<comment type="similarity">
    <text evidence="2">Belongs to the TsaE family.</text>
</comment>
<evidence type="ECO:0000313" key="12">
    <source>
        <dbReference type="Proteomes" id="UP000178501"/>
    </source>
</evidence>
<evidence type="ECO:0000256" key="6">
    <source>
        <dbReference type="ARBA" id="ARBA00022723"/>
    </source>
</evidence>
<keyword evidence="9" id="KW-0460">Magnesium</keyword>
<evidence type="ECO:0000256" key="5">
    <source>
        <dbReference type="ARBA" id="ARBA00022694"/>
    </source>
</evidence>
<dbReference type="GO" id="GO:0005524">
    <property type="term" value="F:ATP binding"/>
    <property type="evidence" value="ECO:0007669"/>
    <property type="project" value="UniProtKB-KW"/>
</dbReference>
<dbReference type="GO" id="GO:0016740">
    <property type="term" value="F:transferase activity"/>
    <property type="evidence" value="ECO:0007669"/>
    <property type="project" value="UniProtKB-KW"/>
</dbReference>
<dbReference type="Pfam" id="PF02367">
    <property type="entry name" value="TsaE"/>
    <property type="match status" value="2"/>
</dbReference>
<evidence type="ECO:0000256" key="4">
    <source>
        <dbReference type="ARBA" id="ARBA00022490"/>
    </source>
</evidence>
<reference evidence="11 12" key="1">
    <citation type="journal article" date="2016" name="Nat. Commun.">
        <title>Thousands of microbial genomes shed light on interconnected biogeochemical processes in an aquifer system.</title>
        <authorList>
            <person name="Anantharaman K."/>
            <person name="Brown C.T."/>
            <person name="Hug L.A."/>
            <person name="Sharon I."/>
            <person name="Castelle C.J."/>
            <person name="Probst A.J."/>
            <person name="Thomas B.C."/>
            <person name="Singh A."/>
            <person name="Wilkins M.J."/>
            <person name="Karaoz U."/>
            <person name="Brodie E.L."/>
            <person name="Williams K.H."/>
            <person name="Hubbard S.S."/>
            <person name="Banfield J.F."/>
        </authorList>
    </citation>
    <scope>NUCLEOTIDE SEQUENCE [LARGE SCALE GENOMIC DNA]</scope>
</reference>
<keyword evidence="11" id="KW-0808">Transferase</keyword>
<gene>
    <name evidence="11" type="ORF">A3J65_04140</name>
</gene>
<evidence type="ECO:0000256" key="10">
    <source>
        <dbReference type="ARBA" id="ARBA00032441"/>
    </source>
</evidence>
<evidence type="ECO:0000256" key="7">
    <source>
        <dbReference type="ARBA" id="ARBA00022741"/>
    </source>
</evidence>
<organism evidence="11 12">
    <name type="scientific">Candidatus Buchananbacteria bacterium RIFCSPHIGHO2_02_FULL_45_11b</name>
    <dbReference type="NCBI Taxonomy" id="1797541"/>
    <lineage>
        <taxon>Bacteria</taxon>
        <taxon>Candidatus Buchananiibacteriota</taxon>
    </lineage>
</organism>
<dbReference type="PANTHER" id="PTHR33540:SF2">
    <property type="entry name" value="TRNA THREONYLCARBAMOYLADENOSINE BIOSYNTHESIS PROTEIN TSAE"/>
    <property type="match status" value="1"/>
</dbReference>
<dbReference type="GO" id="GO:0005737">
    <property type="term" value="C:cytoplasm"/>
    <property type="evidence" value="ECO:0007669"/>
    <property type="project" value="UniProtKB-SubCell"/>
</dbReference>
<dbReference type="Gene3D" id="3.40.50.300">
    <property type="entry name" value="P-loop containing nucleotide triphosphate hydrolases"/>
    <property type="match status" value="1"/>
</dbReference>
<evidence type="ECO:0000256" key="2">
    <source>
        <dbReference type="ARBA" id="ARBA00007599"/>
    </source>
</evidence>
<evidence type="ECO:0000256" key="8">
    <source>
        <dbReference type="ARBA" id="ARBA00022840"/>
    </source>
</evidence>
<keyword evidence="5" id="KW-0819">tRNA processing</keyword>
<keyword evidence="6" id="KW-0479">Metal-binding</keyword>
<comment type="caution">
    <text evidence="11">The sequence shown here is derived from an EMBL/GenBank/DDBJ whole genome shotgun (WGS) entry which is preliminary data.</text>
</comment>
<dbReference type="InterPro" id="IPR027417">
    <property type="entry name" value="P-loop_NTPase"/>
</dbReference>
<evidence type="ECO:0000313" key="11">
    <source>
        <dbReference type="EMBL" id="OGY52598.1"/>
    </source>
</evidence>
<keyword evidence="7" id="KW-0547">Nucleotide-binding</keyword>
<dbReference type="SUPFAM" id="SSF52540">
    <property type="entry name" value="P-loop containing nucleoside triphosphate hydrolases"/>
    <property type="match status" value="1"/>
</dbReference>
<dbReference type="EMBL" id="MHIK01000005">
    <property type="protein sequence ID" value="OGY52598.1"/>
    <property type="molecule type" value="Genomic_DNA"/>
</dbReference>
<dbReference type="GO" id="GO:0002949">
    <property type="term" value="P:tRNA threonylcarbamoyladenosine modification"/>
    <property type="evidence" value="ECO:0007669"/>
    <property type="project" value="InterPro"/>
</dbReference>
<sequence>MSIAAKITTTSAKQTFNLGKKLAAKLRGGEVLALTGPLGAGKTVFIKGLAEGLGIKQIVTSPTFTLMKVYPLPYFATPKPRAVSSLSKESRGAKAGRPKQLIHLDCYRINDPQAIADIGAPDYFGRPDTIAVIEWAEKIKPLLTGQIIGIEIKLKGKNMRKITVK</sequence>
<dbReference type="GO" id="GO:0046872">
    <property type="term" value="F:metal ion binding"/>
    <property type="evidence" value="ECO:0007669"/>
    <property type="project" value="UniProtKB-KW"/>
</dbReference>
<evidence type="ECO:0000256" key="1">
    <source>
        <dbReference type="ARBA" id="ARBA00004496"/>
    </source>
</evidence>
<evidence type="ECO:0000256" key="3">
    <source>
        <dbReference type="ARBA" id="ARBA00019010"/>
    </source>
</evidence>
<protein>
    <recommendedName>
        <fullName evidence="3">tRNA threonylcarbamoyladenosine biosynthesis protein TsaE</fullName>
    </recommendedName>
    <alternativeName>
        <fullName evidence="10">t(6)A37 threonylcarbamoyladenosine biosynthesis protein TsaE</fullName>
    </alternativeName>
</protein>